<reference evidence="1" key="1">
    <citation type="submission" date="2021-06" db="EMBL/GenBank/DDBJ databases">
        <title>Parelaphostrongylus tenuis whole genome reference sequence.</title>
        <authorList>
            <person name="Garwood T.J."/>
            <person name="Larsen P.A."/>
            <person name="Fountain-Jones N.M."/>
            <person name="Garbe J.R."/>
            <person name="Macchietto M.G."/>
            <person name="Kania S.A."/>
            <person name="Gerhold R.W."/>
            <person name="Richards J.E."/>
            <person name="Wolf T.M."/>
        </authorList>
    </citation>
    <scope>NUCLEOTIDE SEQUENCE</scope>
    <source>
        <strain evidence="1">MNPRO001-30</strain>
        <tissue evidence="1">Meninges</tissue>
    </source>
</reference>
<dbReference type="AlphaFoldDB" id="A0AAD5WIC9"/>
<keyword evidence="2" id="KW-1185">Reference proteome</keyword>
<name>A0AAD5WIC9_PARTN</name>
<gene>
    <name evidence="1" type="ORF">KIN20_032238</name>
</gene>
<dbReference type="EMBL" id="JAHQIW010006788">
    <property type="protein sequence ID" value="KAJ1370508.1"/>
    <property type="molecule type" value="Genomic_DNA"/>
</dbReference>
<accession>A0AAD5WIC9</accession>
<evidence type="ECO:0000313" key="1">
    <source>
        <dbReference type="EMBL" id="KAJ1370508.1"/>
    </source>
</evidence>
<comment type="caution">
    <text evidence="1">The sequence shown here is derived from an EMBL/GenBank/DDBJ whole genome shotgun (WGS) entry which is preliminary data.</text>
</comment>
<evidence type="ECO:0000313" key="2">
    <source>
        <dbReference type="Proteomes" id="UP001196413"/>
    </source>
</evidence>
<dbReference type="Proteomes" id="UP001196413">
    <property type="component" value="Unassembled WGS sequence"/>
</dbReference>
<protein>
    <submittedName>
        <fullName evidence="1">Uncharacterized protein</fullName>
    </submittedName>
</protein>
<organism evidence="1 2">
    <name type="scientific">Parelaphostrongylus tenuis</name>
    <name type="common">Meningeal worm</name>
    <dbReference type="NCBI Taxonomy" id="148309"/>
    <lineage>
        <taxon>Eukaryota</taxon>
        <taxon>Metazoa</taxon>
        <taxon>Ecdysozoa</taxon>
        <taxon>Nematoda</taxon>
        <taxon>Chromadorea</taxon>
        <taxon>Rhabditida</taxon>
        <taxon>Rhabditina</taxon>
        <taxon>Rhabditomorpha</taxon>
        <taxon>Strongyloidea</taxon>
        <taxon>Metastrongylidae</taxon>
        <taxon>Parelaphostrongylus</taxon>
    </lineage>
</organism>
<proteinExistence type="predicted"/>
<sequence length="76" mass="8669">MNVCSMSWKNRSLPYEDFGSFVSCGSFCRHPLENDKGFAERPCERKEWGASSCKSMPTAKNAMRFAAYKHYAICCL</sequence>